<dbReference type="Proteomes" id="UP000479710">
    <property type="component" value="Unassembled WGS sequence"/>
</dbReference>
<protein>
    <submittedName>
        <fullName evidence="2">Uncharacterized protein</fullName>
    </submittedName>
</protein>
<keyword evidence="3" id="KW-1185">Reference proteome</keyword>
<reference evidence="2 3" key="1">
    <citation type="submission" date="2019-11" db="EMBL/GenBank/DDBJ databases">
        <title>Whole genome sequence of Oryza granulata.</title>
        <authorList>
            <person name="Li W."/>
        </authorList>
    </citation>
    <scope>NUCLEOTIDE SEQUENCE [LARGE SCALE GENOMIC DNA]</scope>
    <source>
        <strain evidence="3">cv. Menghai</strain>
        <tissue evidence="2">Leaf</tissue>
    </source>
</reference>
<feature type="region of interest" description="Disordered" evidence="1">
    <location>
        <begin position="1"/>
        <end position="22"/>
    </location>
</feature>
<dbReference type="EMBL" id="SPHZ02000001">
    <property type="protein sequence ID" value="KAF0934751.1"/>
    <property type="molecule type" value="Genomic_DNA"/>
</dbReference>
<evidence type="ECO:0000313" key="2">
    <source>
        <dbReference type="EMBL" id="KAF0934751.1"/>
    </source>
</evidence>
<evidence type="ECO:0000313" key="3">
    <source>
        <dbReference type="Proteomes" id="UP000479710"/>
    </source>
</evidence>
<sequence length="133" mass="14668">MSKKKARTKLSNRSKQVKAYHQPTKSIKLGSISTSLPAQHLRTVAEAPACLRTAPLPQCPRRRRAPCAAAAALRACASATAFEPRSVDMKISRKWCSMPFCNCLRSEWIMHAKEADIALTDAVLNKRDAFCLG</sequence>
<organism evidence="2 3">
    <name type="scientific">Oryza meyeriana var. granulata</name>
    <dbReference type="NCBI Taxonomy" id="110450"/>
    <lineage>
        <taxon>Eukaryota</taxon>
        <taxon>Viridiplantae</taxon>
        <taxon>Streptophyta</taxon>
        <taxon>Embryophyta</taxon>
        <taxon>Tracheophyta</taxon>
        <taxon>Spermatophyta</taxon>
        <taxon>Magnoliopsida</taxon>
        <taxon>Liliopsida</taxon>
        <taxon>Poales</taxon>
        <taxon>Poaceae</taxon>
        <taxon>BOP clade</taxon>
        <taxon>Oryzoideae</taxon>
        <taxon>Oryzeae</taxon>
        <taxon>Oryzinae</taxon>
        <taxon>Oryza</taxon>
        <taxon>Oryza meyeriana</taxon>
    </lineage>
</organism>
<dbReference type="AlphaFoldDB" id="A0A6G1FD21"/>
<comment type="caution">
    <text evidence="2">The sequence shown here is derived from an EMBL/GenBank/DDBJ whole genome shotgun (WGS) entry which is preliminary data.</text>
</comment>
<accession>A0A6G1FD21</accession>
<name>A0A6G1FD21_9ORYZ</name>
<feature type="compositionally biased region" description="Basic residues" evidence="1">
    <location>
        <begin position="1"/>
        <end position="18"/>
    </location>
</feature>
<evidence type="ECO:0000256" key="1">
    <source>
        <dbReference type="SAM" id="MobiDB-lite"/>
    </source>
</evidence>
<proteinExistence type="predicted"/>
<gene>
    <name evidence="2" type="ORF">E2562_028340</name>
</gene>